<evidence type="ECO:0000256" key="1">
    <source>
        <dbReference type="SAM" id="MobiDB-lite"/>
    </source>
</evidence>
<evidence type="ECO:0000313" key="4">
    <source>
        <dbReference type="Proteomes" id="UP000433104"/>
    </source>
</evidence>
<dbReference type="Pfam" id="PF04480">
    <property type="entry name" value="DUF559"/>
    <property type="match status" value="1"/>
</dbReference>
<dbReference type="Gene3D" id="3.40.960.10">
    <property type="entry name" value="VSR Endonuclease"/>
    <property type="match status" value="1"/>
</dbReference>
<dbReference type="OrthoDB" id="9798754at2"/>
<dbReference type="SUPFAM" id="SSF52980">
    <property type="entry name" value="Restriction endonuclease-like"/>
    <property type="match status" value="1"/>
</dbReference>
<feature type="region of interest" description="Disordered" evidence="1">
    <location>
        <begin position="139"/>
        <end position="168"/>
    </location>
</feature>
<name>A0A844ZGB5_9SPHN</name>
<organism evidence="3 4">
    <name type="scientific">Parapontixanthobacter aurantiacus</name>
    <dbReference type="NCBI Taxonomy" id="1463599"/>
    <lineage>
        <taxon>Bacteria</taxon>
        <taxon>Pseudomonadati</taxon>
        <taxon>Pseudomonadota</taxon>
        <taxon>Alphaproteobacteria</taxon>
        <taxon>Sphingomonadales</taxon>
        <taxon>Erythrobacteraceae</taxon>
        <taxon>Parapontixanthobacter</taxon>
    </lineage>
</organism>
<reference evidence="3 4" key="1">
    <citation type="submission" date="2019-12" db="EMBL/GenBank/DDBJ databases">
        <title>Genomic-based taxomic classification of the family Erythrobacteraceae.</title>
        <authorList>
            <person name="Xu L."/>
        </authorList>
    </citation>
    <scope>NUCLEOTIDE SEQUENCE [LARGE SCALE GENOMIC DNA]</scope>
    <source>
        <strain evidence="3 4">MCCC 1A09962</strain>
    </source>
</reference>
<dbReference type="Proteomes" id="UP000433104">
    <property type="component" value="Unassembled WGS sequence"/>
</dbReference>
<dbReference type="PANTHER" id="PTHR38590">
    <property type="entry name" value="BLL0828 PROTEIN"/>
    <property type="match status" value="1"/>
</dbReference>
<feature type="compositionally biased region" description="Basic and acidic residues" evidence="1">
    <location>
        <begin position="157"/>
        <end position="168"/>
    </location>
</feature>
<dbReference type="InterPro" id="IPR047216">
    <property type="entry name" value="Endonuclease_DUF559_bact"/>
</dbReference>
<feature type="domain" description="DUF559" evidence="2">
    <location>
        <begin position="32"/>
        <end position="138"/>
    </location>
</feature>
<evidence type="ECO:0000259" key="2">
    <source>
        <dbReference type="Pfam" id="PF04480"/>
    </source>
</evidence>
<dbReference type="InterPro" id="IPR011335">
    <property type="entry name" value="Restrct_endonuc-II-like"/>
</dbReference>
<dbReference type="EMBL" id="WTYW01000004">
    <property type="protein sequence ID" value="MXO86895.1"/>
    <property type="molecule type" value="Genomic_DNA"/>
</dbReference>
<evidence type="ECO:0000313" key="3">
    <source>
        <dbReference type="EMBL" id="MXO86895.1"/>
    </source>
</evidence>
<accession>A0A844ZGB5</accession>
<proteinExistence type="predicted"/>
<keyword evidence="4" id="KW-1185">Reference proteome</keyword>
<sequence length="168" mass="19195">MSERKKLSLGSSAAEKADKTSAWNVSEARKDKLHDRARYNRRNPSEAEERMWSILKDKGIGNFAFTRQVVMGSSIVDFACKARWLVIEISSGGEAERKIAELSDRKLADVGVRVLRFTEEEVMGDLEPIKQTIFAELQKPFDKPRRERAAPQQRSGTTREFHRQGSIR</sequence>
<protein>
    <submittedName>
        <fullName evidence="3">DUF559 domain-containing protein</fullName>
    </submittedName>
</protein>
<dbReference type="PANTHER" id="PTHR38590:SF1">
    <property type="entry name" value="BLL0828 PROTEIN"/>
    <property type="match status" value="1"/>
</dbReference>
<comment type="caution">
    <text evidence="3">The sequence shown here is derived from an EMBL/GenBank/DDBJ whole genome shotgun (WGS) entry which is preliminary data.</text>
</comment>
<gene>
    <name evidence="3" type="ORF">GRI38_12740</name>
</gene>
<feature type="compositionally biased region" description="Basic and acidic residues" evidence="1">
    <location>
        <begin position="139"/>
        <end position="149"/>
    </location>
</feature>
<dbReference type="AlphaFoldDB" id="A0A844ZGB5"/>
<feature type="region of interest" description="Disordered" evidence="1">
    <location>
        <begin position="1"/>
        <end position="26"/>
    </location>
</feature>
<dbReference type="RefSeq" id="WP_160684755.1">
    <property type="nucleotide sequence ID" value="NZ_WTYW01000004.1"/>
</dbReference>
<dbReference type="InterPro" id="IPR007569">
    <property type="entry name" value="DUF559"/>
</dbReference>